<protein>
    <submittedName>
        <fullName evidence="1">Uncharacterized protein</fullName>
    </submittedName>
</protein>
<dbReference type="AlphaFoldDB" id="A0A3D9L9I9"/>
<accession>A0A3D9L9I9</accession>
<dbReference type="Proteomes" id="UP000256727">
    <property type="component" value="Unassembled WGS sequence"/>
</dbReference>
<evidence type="ECO:0000313" key="2">
    <source>
        <dbReference type="Proteomes" id="UP000256727"/>
    </source>
</evidence>
<organism evidence="1 2">
    <name type="scientific">Citricoccus muralis</name>
    <dbReference type="NCBI Taxonomy" id="169134"/>
    <lineage>
        <taxon>Bacteria</taxon>
        <taxon>Bacillati</taxon>
        <taxon>Actinomycetota</taxon>
        <taxon>Actinomycetes</taxon>
        <taxon>Micrococcales</taxon>
        <taxon>Micrococcaceae</taxon>
        <taxon>Citricoccus</taxon>
    </lineage>
</organism>
<comment type="caution">
    <text evidence="1">The sequence shown here is derived from an EMBL/GenBank/DDBJ whole genome shotgun (WGS) entry which is preliminary data.</text>
</comment>
<evidence type="ECO:0000313" key="1">
    <source>
        <dbReference type="EMBL" id="REE02975.1"/>
    </source>
</evidence>
<keyword evidence="2" id="KW-1185">Reference proteome</keyword>
<dbReference type="EMBL" id="QREH01000001">
    <property type="protein sequence ID" value="REE02975.1"/>
    <property type="molecule type" value="Genomic_DNA"/>
</dbReference>
<gene>
    <name evidence="1" type="ORF">C8E99_0770</name>
</gene>
<name>A0A3D9L9I9_9MICC</name>
<sequence>MHNGRITGQVERVDYVLASIYSAARLFHLKAVQVAIAVPFVQPKAVRRLDIDPVTLYDIATCFQMPRQLIHQSINDLLDSLLLLVLERNINSTAANSALRVVIGNGGPCRDSDYRNSHA</sequence>
<proteinExistence type="predicted"/>
<reference evidence="1 2" key="1">
    <citation type="submission" date="2018-07" db="EMBL/GenBank/DDBJ databases">
        <title>Sequencing the genomes of 1000 actinobacteria strains.</title>
        <authorList>
            <person name="Klenk H.-P."/>
        </authorList>
    </citation>
    <scope>NUCLEOTIDE SEQUENCE [LARGE SCALE GENOMIC DNA]</scope>
    <source>
        <strain evidence="1 2">DSM 14442</strain>
    </source>
</reference>